<dbReference type="AlphaFoldDB" id="A0AAX1PEI0"/>
<name>A0AAX1PEI0_AERSA</name>
<protein>
    <submittedName>
        <fullName evidence="1">Uncharacterized protein</fullName>
    </submittedName>
</protein>
<evidence type="ECO:0000313" key="2">
    <source>
        <dbReference type="Proteomes" id="UP000249422"/>
    </source>
</evidence>
<sequence length="40" mass="4451">MEQIQSTSAASISYPEASSIHEADSIQTLCHLFFSHPETR</sequence>
<accession>A0AAX1PEI0</accession>
<dbReference type="KEGG" id="aeo:O23A_p2519"/>
<evidence type="ECO:0000313" key="1">
    <source>
        <dbReference type="EMBL" id="RAI99630.1"/>
    </source>
</evidence>
<dbReference type="EMBL" id="QLLM01000022">
    <property type="protein sequence ID" value="RAI99630.1"/>
    <property type="molecule type" value="Genomic_DNA"/>
</dbReference>
<organism evidence="1 2">
    <name type="scientific">Aeromonas salmonicida</name>
    <dbReference type="NCBI Taxonomy" id="645"/>
    <lineage>
        <taxon>Bacteria</taxon>
        <taxon>Pseudomonadati</taxon>
        <taxon>Pseudomonadota</taxon>
        <taxon>Gammaproteobacteria</taxon>
        <taxon>Aeromonadales</taxon>
        <taxon>Aeromonadaceae</taxon>
        <taxon>Aeromonas</taxon>
    </lineage>
</organism>
<dbReference type="Proteomes" id="UP000249422">
    <property type="component" value="Unassembled WGS sequence"/>
</dbReference>
<reference evidence="1 2" key="1">
    <citation type="submission" date="2018-06" db="EMBL/GenBank/DDBJ databases">
        <title>Freshwater and sediment microbial communities from various areas in North America, analyzing microbe dynamics in response to fracking.</title>
        <authorList>
            <person name="Lamendella R."/>
        </authorList>
    </citation>
    <scope>NUCLEOTIDE SEQUENCE [LARGE SCALE GENOMIC DNA]</scope>
    <source>
        <strain evidence="1 2">17</strain>
    </source>
</reference>
<comment type="caution">
    <text evidence="1">The sequence shown here is derived from an EMBL/GenBank/DDBJ whole genome shotgun (WGS) entry which is preliminary data.</text>
</comment>
<proteinExistence type="predicted"/>
<gene>
    <name evidence="1" type="ORF">DEU50_12216</name>
</gene>